<evidence type="ECO:0000313" key="2">
    <source>
        <dbReference type="EMBL" id="MCV2884768.1"/>
    </source>
</evidence>
<keyword evidence="3" id="KW-1185">Reference proteome</keyword>
<accession>A0ABT3A7W0</accession>
<sequence length="1043" mass="115221">MSQVLTTLILSLCLSFAVAATPAPFINSERTTSTVASLTAEPVIGATSYQWYVNGNSNVHTISTAPSLKLSVPQGALTRVSAKACRGNDCSDLGNEITLLSPAIIPDGVDLTGPSLVKVGEKMCLKFKPSARTSTYFVYHNGNDRVGSCITLTTPGMHFFDVAACGKGCTRSNVHDVLAYVEPKGNTSTLAPSLNAPAYVSPNMSFTVEITARPGASYFELYLNDQLIRSTLEPSYTAAPSGDNIQRFKVRACNQNKDCGPFSEEITVVLDRRKAIQTPYFEGLANSVEANTRFCASDISEPNATHYFLSKNGVSRHTTDFPKCMQEEPGVYAYSVKACKHECSYSSATKYVSVLPGIPSRPRFFSNTGLQQNVDAELSLPFPPVAESSGNTNYELWVDGQHHTTQKSSPFRYSSSTPGRFEMAIRACNEAGCSEMSETVTAYVLPPQLDISTEHPHINTLMEQSFTVNGYTNSYKFDVYVKERNSNYRVAMRDISTPNFQMPFPTPGYYCTFIRWTFEGWAIKQSRETCFFVHEPFNLVSFNGPKITLSHTSTYTFTPQQFTFHPDNGQVRIHAIDTRGNFTLSENGTRIHPIPNKPGNHEIDIQLADRYGLLSNTLSVPVTVLDGRPTALSGTYTIQYKDTYGMIFPFSSQADPRGLDITSVSILQYSRYGTLEIGSDIRTIQYTSTKHACVNQGDVFEDEFTYVITNSEGLQSLPGVAKIKISCPYSAIPIATDDAFYYKKNHPVTFNVMSRECDAPHPSSGEPNGACTGRDYDNYQSAITLNAISQPPKHGELYVVGDAGSIVYSPQSDSCQLDWFFYTIKNQNGLISEPALVRLECDNAPKAVDDHFVIPYTAPYNLDVLANDTLPSAAQDDALPSTASMLKVHQITSQAKSGATRISMDKQFIVYTPDASVCIDKTTFEDNFAYQIMSHEGEISNSAEVSLIVHCQTLQLEKSEFSVGENNQLMWRLNNGVHCRWQESPIKQLEEITQSGSLPFTFYSLSNSPMEFSCSKGEVSPAFTLKIDYTLKKLATPTLHQRR</sequence>
<protein>
    <recommendedName>
        <fullName evidence="4">Ig-like domain-containing protein</fullName>
    </recommendedName>
</protein>
<gene>
    <name evidence="2" type="ORF">OE749_08670</name>
</gene>
<organism evidence="2 3">
    <name type="scientific">Fluctibacter corallii</name>
    <dbReference type="NCBI Taxonomy" id="2984329"/>
    <lineage>
        <taxon>Bacteria</taxon>
        <taxon>Pseudomonadati</taxon>
        <taxon>Pseudomonadota</taxon>
        <taxon>Gammaproteobacteria</taxon>
        <taxon>Alteromonadales</taxon>
        <taxon>Alteromonadaceae</taxon>
        <taxon>Fluctibacter</taxon>
    </lineage>
</organism>
<evidence type="ECO:0008006" key="4">
    <source>
        <dbReference type="Google" id="ProtNLM"/>
    </source>
</evidence>
<name>A0ABT3A7W0_9ALTE</name>
<reference evidence="2 3" key="1">
    <citation type="submission" date="2022-10" db="EMBL/GenBank/DDBJ databases">
        <title>Aestuariibacter sp. AA17 isolated from Montipora capitata coral fragment.</title>
        <authorList>
            <person name="Emsley S.A."/>
            <person name="Pfannmuller K.M."/>
            <person name="Loughran R.M."/>
            <person name="Shlafstein M."/>
            <person name="Papke E."/>
            <person name="Saw J.H."/>
            <person name="Ushijima B."/>
            <person name="Videau P."/>
        </authorList>
    </citation>
    <scope>NUCLEOTIDE SEQUENCE [LARGE SCALE GENOMIC DNA]</scope>
    <source>
        <strain evidence="2 3">AA17</strain>
    </source>
</reference>
<feature type="chain" id="PRO_5047490594" description="Ig-like domain-containing protein" evidence="1">
    <location>
        <begin position="20"/>
        <end position="1043"/>
    </location>
</feature>
<dbReference type="EMBL" id="JAOWKX010000004">
    <property type="protein sequence ID" value="MCV2884768.1"/>
    <property type="molecule type" value="Genomic_DNA"/>
</dbReference>
<dbReference type="Proteomes" id="UP001652504">
    <property type="component" value="Unassembled WGS sequence"/>
</dbReference>
<evidence type="ECO:0000256" key="1">
    <source>
        <dbReference type="SAM" id="SignalP"/>
    </source>
</evidence>
<keyword evidence="1" id="KW-0732">Signal</keyword>
<evidence type="ECO:0000313" key="3">
    <source>
        <dbReference type="Proteomes" id="UP001652504"/>
    </source>
</evidence>
<proteinExistence type="predicted"/>
<dbReference type="RefSeq" id="WP_263712053.1">
    <property type="nucleotide sequence ID" value="NZ_JAOWKX010000004.1"/>
</dbReference>
<feature type="signal peptide" evidence="1">
    <location>
        <begin position="1"/>
        <end position="19"/>
    </location>
</feature>
<comment type="caution">
    <text evidence="2">The sequence shown here is derived from an EMBL/GenBank/DDBJ whole genome shotgun (WGS) entry which is preliminary data.</text>
</comment>